<dbReference type="STRING" id="411473.RUMCAL_00217"/>
<keyword evidence="1" id="KW-0472">Membrane</keyword>
<comment type="caution">
    <text evidence="2">The sequence shown here is derived from an EMBL/GenBank/DDBJ whole genome shotgun (WGS) entry which is preliminary data.</text>
</comment>
<sequence length="86" mass="10270">MKTYIYPQNLKATSRLWLWSIRDFLMICLGLILSVVILTQLWTFLPFAITAVFAFLSIRLEETTVIDYMVCAFRFFVTAQQLFYWK</sequence>
<dbReference type="Proteomes" id="UP000016662">
    <property type="component" value="Unassembled WGS sequence"/>
</dbReference>
<evidence type="ECO:0000256" key="1">
    <source>
        <dbReference type="SAM" id="Phobius"/>
    </source>
</evidence>
<reference evidence="2 3" key="1">
    <citation type="submission" date="2013-07" db="EMBL/GenBank/DDBJ databases">
        <authorList>
            <person name="Weinstock G."/>
            <person name="Sodergren E."/>
            <person name="Wylie T."/>
            <person name="Fulton L."/>
            <person name="Fulton R."/>
            <person name="Fronick C."/>
            <person name="O'Laughlin M."/>
            <person name="Godfrey J."/>
            <person name="Miner T."/>
            <person name="Herter B."/>
            <person name="Appelbaum E."/>
            <person name="Cordes M."/>
            <person name="Lek S."/>
            <person name="Wollam A."/>
            <person name="Pepin K.H."/>
            <person name="Palsikar V.B."/>
            <person name="Mitreva M."/>
            <person name="Wilson R.K."/>
        </authorList>
    </citation>
    <scope>NUCLEOTIDE SEQUENCE [LARGE SCALE GENOMIC DNA]</scope>
    <source>
        <strain evidence="2 3">ATCC 27760</strain>
    </source>
</reference>
<feature type="transmembrane region" description="Helical" evidence="1">
    <location>
        <begin position="24"/>
        <end position="45"/>
    </location>
</feature>
<keyword evidence="1" id="KW-1133">Transmembrane helix</keyword>
<name>U2M6R1_9FIRM</name>
<organism evidence="2 3">
    <name type="scientific">Ruminococcus callidus ATCC 27760</name>
    <dbReference type="NCBI Taxonomy" id="411473"/>
    <lineage>
        <taxon>Bacteria</taxon>
        <taxon>Bacillati</taxon>
        <taxon>Bacillota</taxon>
        <taxon>Clostridia</taxon>
        <taxon>Eubacteriales</taxon>
        <taxon>Oscillospiraceae</taxon>
        <taxon>Ruminococcus</taxon>
    </lineage>
</organism>
<evidence type="ECO:0000313" key="3">
    <source>
        <dbReference type="Proteomes" id="UP000016662"/>
    </source>
</evidence>
<dbReference type="PATRIC" id="fig|411473.3.peg.189"/>
<evidence type="ECO:0000313" key="2">
    <source>
        <dbReference type="EMBL" id="ERJ97434.1"/>
    </source>
</evidence>
<protein>
    <submittedName>
        <fullName evidence="2">Uncharacterized protein</fullName>
    </submittedName>
</protein>
<dbReference type="HOGENOM" id="CLU_176112_0_0_9"/>
<dbReference type="eggNOG" id="ENOG5032R17">
    <property type="taxonomic scope" value="Bacteria"/>
</dbReference>
<dbReference type="AlphaFoldDB" id="U2M6R1"/>
<accession>U2M6R1</accession>
<dbReference type="OrthoDB" id="9812059at2"/>
<proteinExistence type="predicted"/>
<dbReference type="EMBL" id="AWVF01000026">
    <property type="protein sequence ID" value="ERJ97434.1"/>
    <property type="molecule type" value="Genomic_DNA"/>
</dbReference>
<keyword evidence="1" id="KW-0812">Transmembrane</keyword>
<keyword evidence="3" id="KW-1185">Reference proteome</keyword>
<gene>
    <name evidence="2" type="ORF">RUMCAL_00217</name>
</gene>